<dbReference type="Proteomes" id="UP001476798">
    <property type="component" value="Unassembled WGS sequence"/>
</dbReference>
<keyword evidence="2" id="KW-1185">Reference proteome</keyword>
<feature type="non-terminal residue" evidence="1">
    <location>
        <position position="1"/>
    </location>
</feature>
<organism evidence="1 2">
    <name type="scientific">Goodea atripinnis</name>
    <dbReference type="NCBI Taxonomy" id="208336"/>
    <lineage>
        <taxon>Eukaryota</taxon>
        <taxon>Metazoa</taxon>
        <taxon>Chordata</taxon>
        <taxon>Craniata</taxon>
        <taxon>Vertebrata</taxon>
        <taxon>Euteleostomi</taxon>
        <taxon>Actinopterygii</taxon>
        <taxon>Neopterygii</taxon>
        <taxon>Teleostei</taxon>
        <taxon>Neoteleostei</taxon>
        <taxon>Acanthomorphata</taxon>
        <taxon>Ovalentaria</taxon>
        <taxon>Atherinomorphae</taxon>
        <taxon>Cyprinodontiformes</taxon>
        <taxon>Goodeidae</taxon>
        <taxon>Goodea</taxon>
    </lineage>
</organism>
<reference evidence="1 2" key="1">
    <citation type="submission" date="2021-06" db="EMBL/GenBank/DDBJ databases">
        <authorList>
            <person name="Palmer J.M."/>
        </authorList>
    </citation>
    <scope>NUCLEOTIDE SEQUENCE [LARGE SCALE GENOMIC DNA]</scope>
    <source>
        <strain evidence="1 2">GA_2019</strain>
        <tissue evidence="1">Muscle</tissue>
    </source>
</reference>
<gene>
    <name evidence="1" type="primary">HECW1_2</name>
    <name evidence="1" type="ORF">GOODEAATRI_023454</name>
</gene>
<proteinExistence type="predicted"/>
<evidence type="ECO:0000313" key="1">
    <source>
        <dbReference type="EMBL" id="MEQ2166041.1"/>
    </source>
</evidence>
<sequence length="122" mass="13998">RFNFVSLPTDVLEVEVKDKFAKSRPIIKRFLGKLSVPVQRLLEKHAIGDRMVSYSLGRRLPTDHVCGQLLFRFELTSSINPGTHSIVPSITLYDIKTLTIKTEMIATDQRPMDELYFILMCT</sequence>
<accession>A0ABV0N3R7</accession>
<comment type="caution">
    <text evidence="1">The sequence shown here is derived from an EMBL/GenBank/DDBJ whole genome shotgun (WGS) entry which is preliminary data.</text>
</comment>
<name>A0ABV0N3R7_9TELE</name>
<dbReference type="EMBL" id="JAHRIO010022511">
    <property type="protein sequence ID" value="MEQ2166041.1"/>
    <property type="molecule type" value="Genomic_DNA"/>
</dbReference>
<evidence type="ECO:0000313" key="2">
    <source>
        <dbReference type="Proteomes" id="UP001476798"/>
    </source>
</evidence>
<protein>
    <submittedName>
        <fullName evidence="1">E3 ubiquitin-protein ligase HW1</fullName>
    </submittedName>
</protein>